<gene>
    <name evidence="1" type="ORF">ILEXP_LOCUS28129</name>
</gene>
<name>A0ABC8SU43_9AQUA</name>
<dbReference type="EMBL" id="CAUOFW020003358">
    <property type="protein sequence ID" value="CAK9159431.1"/>
    <property type="molecule type" value="Genomic_DNA"/>
</dbReference>
<proteinExistence type="predicted"/>
<sequence length="87" mass="9499">MSPTDEGSSKVQKRRDPRLQVVETVAKRFIKVTSRIANVVEPPSAPVPMVIRGLALRTHSQKTVVSAADPPLVHSTITRSSMLETPL</sequence>
<dbReference type="AlphaFoldDB" id="A0ABC8SU43"/>
<evidence type="ECO:0000313" key="1">
    <source>
        <dbReference type="EMBL" id="CAK9159431.1"/>
    </source>
</evidence>
<organism evidence="1 2">
    <name type="scientific">Ilex paraguariensis</name>
    <name type="common">yerba mate</name>
    <dbReference type="NCBI Taxonomy" id="185542"/>
    <lineage>
        <taxon>Eukaryota</taxon>
        <taxon>Viridiplantae</taxon>
        <taxon>Streptophyta</taxon>
        <taxon>Embryophyta</taxon>
        <taxon>Tracheophyta</taxon>
        <taxon>Spermatophyta</taxon>
        <taxon>Magnoliopsida</taxon>
        <taxon>eudicotyledons</taxon>
        <taxon>Gunneridae</taxon>
        <taxon>Pentapetalae</taxon>
        <taxon>asterids</taxon>
        <taxon>campanulids</taxon>
        <taxon>Aquifoliales</taxon>
        <taxon>Aquifoliaceae</taxon>
        <taxon>Ilex</taxon>
    </lineage>
</organism>
<dbReference type="Proteomes" id="UP001642360">
    <property type="component" value="Unassembled WGS sequence"/>
</dbReference>
<protein>
    <submittedName>
        <fullName evidence="1">Uncharacterized protein</fullName>
    </submittedName>
</protein>
<evidence type="ECO:0000313" key="2">
    <source>
        <dbReference type="Proteomes" id="UP001642360"/>
    </source>
</evidence>
<accession>A0ABC8SU43</accession>
<keyword evidence="2" id="KW-1185">Reference proteome</keyword>
<comment type="caution">
    <text evidence="1">The sequence shown here is derived from an EMBL/GenBank/DDBJ whole genome shotgun (WGS) entry which is preliminary data.</text>
</comment>
<reference evidence="1 2" key="1">
    <citation type="submission" date="2024-02" db="EMBL/GenBank/DDBJ databases">
        <authorList>
            <person name="Vignale AGUSTIN F."/>
            <person name="Sosa J E."/>
            <person name="Modenutti C."/>
        </authorList>
    </citation>
    <scope>NUCLEOTIDE SEQUENCE [LARGE SCALE GENOMIC DNA]</scope>
</reference>